<gene>
    <name evidence="6" type="ORF">EUV02_00850</name>
</gene>
<dbReference type="InterPro" id="IPR020846">
    <property type="entry name" value="MFS_dom"/>
</dbReference>
<evidence type="ECO:0000256" key="1">
    <source>
        <dbReference type="ARBA" id="ARBA00022692"/>
    </source>
</evidence>
<reference evidence="6 7" key="1">
    <citation type="submission" date="2019-02" db="EMBL/GenBank/DDBJ databases">
        <title>Polymorphobacter sp. isolated from the lake at the Tibet of China.</title>
        <authorList>
            <person name="Li A."/>
        </authorList>
    </citation>
    <scope>NUCLEOTIDE SEQUENCE [LARGE SCALE GENOMIC DNA]</scope>
    <source>
        <strain evidence="6 7">DJ1R-1</strain>
    </source>
</reference>
<dbReference type="Proteomes" id="UP000297737">
    <property type="component" value="Unassembled WGS sequence"/>
</dbReference>
<feature type="transmembrane region" description="Helical" evidence="4">
    <location>
        <begin position="411"/>
        <end position="430"/>
    </location>
</feature>
<evidence type="ECO:0000256" key="3">
    <source>
        <dbReference type="ARBA" id="ARBA00023136"/>
    </source>
</evidence>
<dbReference type="InterPro" id="IPR052528">
    <property type="entry name" value="Sugar_transport-like"/>
</dbReference>
<dbReference type="Gene3D" id="1.20.1250.20">
    <property type="entry name" value="MFS general substrate transporter like domains"/>
    <property type="match status" value="1"/>
</dbReference>
<dbReference type="GO" id="GO:0022857">
    <property type="term" value="F:transmembrane transporter activity"/>
    <property type="evidence" value="ECO:0007669"/>
    <property type="project" value="InterPro"/>
</dbReference>
<evidence type="ECO:0000313" key="6">
    <source>
        <dbReference type="EMBL" id="TFU05618.1"/>
    </source>
</evidence>
<dbReference type="PROSITE" id="PS50850">
    <property type="entry name" value="MFS"/>
    <property type="match status" value="1"/>
</dbReference>
<feature type="transmembrane region" description="Helical" evidence="4">
    <location>
        <begin position="172"/>
        <end position="192"/>
    </location>
</feature>
<dbReference type="InterPro" id="IPR036259">
    <property type="entry name" value="MFS_trans_sf"/>
</dbReference>
<evidence type="ECO:0000259" key="5">
    <source>
        <dbReference type="PROSITE" id="PS50850"/>
    </source>
</evidence>
<dbReference type="RefSeq" id="WP_135244343.1">
    <property type="nucleotide sequence ID" value="NZ_SIHO01000001.1"/>
</dbReference>
<organism evidence="6 7">
    <name type="scientific">Glacieibacterium arshaanense</name>
    <dbReference type="NCBI Taxonomy" id="2511025"/>
    <lineage>
        <taxon>Bacteria</taxon>
        <taxon>Pseudomonadati</taxon>
        <taxon>Pseudomonadota</taxon>
        <taxon>Alphaproteobacteria</taxon>
        <taxon>Sphingomonadales</taxon>
        <taxon>Sphingosinicellaceae</taxon>
        <taxon>Glacieibacterium</taxon>
    </lineage>
</organism>
<accession>A0A4Y9ERV3</accession>
<dbReference type="InterPro" id="IPR011701">
    <property type="entry name" value="MFS"/>
</dbReference>
<comment type="caution">
    <text evidence="6">The sequence shown here is derived from an EMBL/GenBank/DDBJ whole genome shotgun (WGS) entry which is preliminary data.</text>
</comment>
<feature type="transmembrane region" description="Helical" evidence="4">
    <location>
        <begin position="259"/>
        <end position="282"/>
    </location>
</feature>
<proteinExistence type="predicted"/>
<feature type="domain" description="Major facilitator superfamily (MFS) profile" evidence="5">
    <location>
        <begin position="205"/>
        <end position="440"/>
    </location>
</feature>
<feature type="transmembrane region" description="Helical" evidence="4">
    <location>
        <begin position="381"/>
        <end position="405"/>
    </location>
</feature>
<dbReference type="Pfam" id="PF07690">
    <property type="entry name" value="MFS_1"/>
    <property type="match status" value="1"/>
</dbReference>
<feature type="transmembrane region" description="Helical" evidence="4">
    <location>
        <begin position="133"/>
        <end position="151"/>
    </location>
</feature>
<dbReference type="PANTHER" id="PTHR23526:SF1">
    <property type="entry name" value="MAJOR FACILITATOR SUPERFAMILY MFS_1"/>
    <property type="match status" value="1"/>
</dbReference>
<evidence type="ECO:0000256" key="2">
    <source>
        <dbReference type="ARBA" id="ARBA00022989"/>
    </source>
</evidence>
<sequence length="440" mass="47231">MTVNEDDLERHGIEFGDPTLAPDDHANDAFVAANLKRNFIANFGHGMLGMTGFRLINAPTFVPAYIFMLTGSSMMVGLSQALQQIGAVASPLINASTIEDKKRILPTALRTGMMMRLPLLGLALAGWLLSGPWLIGLTLLFLTMFGYYSGAQRVSFQMLMAKVIPLDKRGRLQGYRNLAGGAIAAALSWWAGKTLIAGNVLGNGYATTFMLSFILTSLGLTVLVTLIREPDSHQRRAPMKLRHRVRELPLLLHDKAYKYFLISQLLTTAGRIGMPFCILHAGQVMHLDGRALGLLSFAFLGADTLANLVWGMLGDRKGFRLVFLLSLLLWIGAFGMMLVAHDQAGFVLGFVAMGAASSGYMMGAQTLVLEFGSKADIPMRLAISATAETSVASISPLIGGVIATVYGFTTLIGLSMALLGCALAVVTLLVKDPRYAANGA</sequence>
<keyword evidence="2 4" id="KW-1133">Transmembrane helix</keyword>
<feature type="transmembrane region" description="Helical" evidence="4">
    <location>
        <begin position="204"/>
        <end position="227"/>
    </location>
</feature>
<feature type="transmembrane region" description="Helical" evidence="4">
    <location>
        <begin position="321"/>
        <end position="340"/>
    </location>
</feature>
<keyword evidence="1 4" id="KW-0812">Transmembrane</keyword>
<dbReference type="SUPFAM" id="SSF103473">
    <property type="entry name" value="MFS general substrate transporter"/>
    <property type="match status" value="1"/>
</dbReference>
<feature type="transmembrane region" description="Helical" evidence="4">
    <location>
        <begin position="346"/>
        <end position="369"/>
    </location>
</feature>
<evidence type="ECO:0000256" key="4">
    <source>
        <dbReference type="SAM" id="Phobius"/>
    </source>
</evidence>
<dbReference type="OrthoDB" id="7398800at2"/>
<dbReference type="AlphaFoldDB" id="A0A4Y9ERV3"/>
<name>A0A4Y9ERV3_9SPHN</name>
<keyword evidence="7" id="KW-1185">Reference proteome</keyword>
<dbReference type="PANTHER" id="PTHR23526">
    <property type="entry name" value="INTEGRAL MEMBRANE TRANSPORT PROTEIN-RELATED"/>
    <property type="match status" value="1"/>
</dbReference>
<protein>
    <submittedName>
        <fullName evidence="6">MFS transporter</fullName>
    </submittedName>
</protein>
<keyword evidence="3 4" id="KW-0472">Membrane</keyword>
<dbReference type="EMBL" id="SIHO01000001">
    <property type="protein sequence ID" value="TFU05618.1"/>
    <property type="molecule type" value="Genomic_DNA"/>
</dbReference>
<feature type="transmembrane region" description="Helical" evidence="4">
    <location>
        <begin position="294"/>
        <end position="314"/>
    </location>
</feature>
<evidence type="ECO:0000313" key="7">
    <source>
        <dbReference type="Proteomes" id="UP000297737"/>
    </source>
</evidence>